<dbReference type="InterPro" id="IPR015590">
    <property type="entry name" value="Aldehyde_DH_dom"/>
</dbReference>
<dbReference type="PANTHER" id="PTHR43570:SF16">
    <property type="entry name" value="ALDEHYDE DEHYDROGENASE TYPE III, ISOFORM Q"/>
    <property type="match status" value="1"/>
</dbReference>
<accession>A0A3M8H4D5</accession>
<gene>
    <name evidence="10" type="ORF">EC501_16060</name>
</gene>
<comment type="caution">
    <text evidence="10">The sequence shown here is derived from an EMBL/GenBank/DDBJ whole genome shotgun (WGS) entry which is preliminary data.</text>
</comment>
<dbReference type="InterPro" id="IPR016161">
    <property type="entry name" value="Ald_DH/histidinol_DH"/>
</dbReference>
<dbReference type="Proteomes" id="UP000279909">
    <property type="component" value="Unassembled WGS sequence"/>
</dbReference>
<dbReference type="Pfam" id="PF00171">
    <property type="entry name" value="Aldedh"/>
    <property type="match status" value="1"/>
</dbReference>
<dbReference type="OrthoDB" id="9762913at2"/>
<reference evidence="10 11" key="1">
    <citation type="journal article" date="2014" name="Int. J. Syst. Evol. Microbiol.">
        <title>Lysinibacillus halotolerans sp. nov., isolated from saline-alkaline soil.</title>
        <authorList>
            <person name="Kong D."/>
            <person name="Wang Y."/>
            <person name="Zhao B."/>
            <person name="Li Y."/>
            <person name="Song J."/>
            <person name="Zhai Y."/>
            <person name="Zhang C."/>
            <person name="Wang H."/>
            <person name="Chen X."/>
            <person name="Zhao B."/>
            <person name="Ruan Z."/>
        </authorList>
    </citation>
    <scope>NUCLEOTIDE SEQUENCE [LARGE SCALE GENOMIC DNA]</scope>
    <source>
        <strain evidence="10 11">MCCC 1A12703</strain>
    </source>
</reference>
<comment type="similarity">
    <text evidence="1 4 7">Belongs to the aldehyde dehydrogenase family.</text>
</comment>
<dbReference type="InterPro" id="IPR016162">
    <property type="entry name" value="Ald_DH_N"/>
</dbReference>
<dbReference type="AlphaFoldDB" id="A0A3M8H4D5"/>
<feature type="domain" description="Aldehyde dehydrogenase" evidence="9">
    <location>
        <begin position="2"/>
        <end position="435"/>
    </location>
</feature>
<evidence type="ECO:0000256" key="2">
    <source>
        <dbReference type="ARBA" id="ARBA00023002"/>
    </source>
</evidence>
<dbReference type="SUPFAM" id="SSF53720">
    <property type="entry name" value="ALDH-like"/>
    <property type="match status" value="1"/>
</dbReference>
<organism evidence="10 11">
    <name type="scientific">Lysinibacillus halotolerans</name>
    <dbReference type="NCBI Taxonomy" id="1368476"/>
    <lineage>
        <taxon>Bacteria</taxon>
        <taxon>Bacillati</taxon>
        <taxon>Bacillota</taxon>
        <taxon>Bacilli</taxon>
        <taxon>Bacillales</taxon>
        <taxon>Bacillaceae</taxon>
        <taxon>Lysinibacillus</taxon>
    </lineage>
</organism>
<dbReference type="InterPro" id="IPR016160">
    <property type="entry name" value="Ald_DH_CS_CYS"/>
</dbReference>
<evidence type="ECO:0000256" key="6">
    <source>
        <dbReference type="PROSITE-ProRule" id="PRU10007"/>
    </source>
</evidence>
<dbReference type="FunFam" id="3.40.605.10:FF:000004">
    <property type="entry name" value="Aldehyde dehydrogenase"/>
    <property type="match status" value="1"/>
</dbReference>
<evidence type="ECO:0000256" key="7">
    <source>
        <dbReference type="RuleBase" id="RU003345"/>
    </source>
</evidence>
<dbReference type="PROSITE" id="PS00687">
    <property type="entry name" value="ALDEHYDE_DEHYDR_GLU"/>
    <property type="match status" value="1"/>
</dbReference>
<evidence type="ECO:0000256" key="3">
    <source>
        <dbReference type="ARBA" id="ARBA00023027"/>
    </source>
</evidence>
<dbReference type="PROSITE" id="PS00070">
    <property type="entry name" value="ALDEHYDE_DEHYDR_CYS"/>
    <property type="match status" value="1"/>
</dbReference>
<dbReference type="PANTHER" id="PTHR43570">
    <property type="entry name" value="ALDEHYDE DEHYDROGENASE"/>
    <property type="match status" value="1"/>
</dbReference>
<keyword evidence="11" id="KW-1185">Reference proteome</keyword>
<dbReference type="GO" id="GO:0006081">
    <property type="term" value="P:aldehyde metabolic process"/>
    <property type="evidence" value="ECO:0007669"/>
    <property type="project" value="InterPro"/>
</dbReference>
<evidence type="ECO:0000256" key="8">
    <source>
        <dbReference type="SAM" id="Coils"/>
    </source>
</evidence>
<evidence type="ECO:0000256" key="4">
    <source>
        <dbReference type="PIRNR" id="PIRNR036492"/>
    </source>
</evidence>
<dbReference type="Gene3D" id="3.40.605.10">
    <property type="entry name" value="Aldehyde Dehydrogenase, Chain A, domain 1"/>
    <property type="match status" value="1"/>
</dbReference>
<feature type="active site" evidence="5 6">
    <location>
        <position position="215"/>
    </location>
</feature>
<keyword evidence="8" id="KW-0175">Coiled coil</keyword>
<keyword evidence="2 4" id="KW-0560">Oxidoreductase</keyword>
<evidence type="ECO:0000313" key="10">
    <source>
        <dbReference type="EMBL" id="RNC97281.1"/>
    </source>
</evidence>
<dbReference type="Gene3D" id="3.40.309.10">
    <property type="entry name" value="Aldehyde Dehydrogenase, Chain A, domain 2"/>
    <property type="match status" value="1"/>
</dbReference>
<name>A0A3M8H4D5_9BACI</name>
<evidence type="ECO:0000259" key="9">
    <source>
        <dbReference type="Pfam" id="PF00171"/>
    </source>
</evidence>
<sequence length="463" mass="52715">MARYTEKDVEIMIEEQKKFYLTGHTKNIEFRKKQLLKLKEKIKQYEKEILKALNLDLHKSEFEAYSNEIGIVLDSINYLMKNIDEWAKPVQVKTPVHFQPAKSFIVREPYGVVLIIGPFNYPFQLVMEPLIGAIIGGNTAIVKPSESSVHTTKIIKKIIEETFDTSYVRVVEGEKEEVTALIHASFDYIFFTGSVAVGKVVMRAAAEKLTPITLELGGKSPAIVDQTANIEVAAKRIVWGKFNNTGQTCVAPDYLFVHSSVYEKFMKAIRKTIEQFYGKNPQLSPDYGRVINERQFKRLKRLIEAEKEYITFGGSTDESDLYIEPTILENVTWSNPIMEDEIFGPILPVMKYDSLKMAIYEIQKLPKPLAAYFFSEHEKAISYFLQELPFGGGCINDTVTHVGNPYLPFGGVGPSGVNAYHGKASFENFTHPKSIMKRSSRFSNNLLFPPYKQKVKLVRTMLK</sequence>
<protein>
    <recommendedName>
        <fullName evidence="4">Aldehyde dehydrogenase</fullName>
    </recommendedName>
</protein>
<keyword evidence="3" id="KW-0520">NAD</keyword>
<feature type="coiled-coil region" evidence="8">
    <location>
        <begin position="28"/>
        <end position="55"/>
    </location>
</feature>
<dbReference type="RefSeq" id="WP_122973363.1">
    <property type="nucleotide sequence ID" value="NZ_RHLQ01000055.1"/>
</dbReference>
<evidence type="ECO:0000313" key="11">
    <source>
        <dbReference type="Proteomes" id="UP000279909"/>
    </source>
</evidence>
<evidence type="ECO:0000256" key="1">
    <source>
        <dbReference type="ARBA" id="ARBA00009986"/>
    </source>
</evidence>
<dbReference type="FunFam" id="3.40.309.10:FF:000003">
    <property type="entry name" value="Aldehyde dehydrogenase"/>
    <property type="match status" value="1"/>
</dbReference>
<dbReference type="InterPro" id="IPR012394">
    <property type="entry name" value="Aldehyde_DH_NAD(P)"/>
</dbReference>
<dbReference type="GO" id="GO:0005737">
    <property type="term" value="C:cytoplasm"/>
    <property type="evidence" value="ECO:0007669"/>
    <property type="project" value="TreeGrafter"/>
</dbReference>
<feature type="active site" evidence="5">
    <location>
        <position position="249"/>
    </location>
</feature>
<evidence type="ECO:0000256" key="5">
    <source>
        <dbReference type="PIRSR" id="PIRSR036492-1"/>
    </source>
</evidence>
<proteinExistence type="inferred from homology"/>
<dbReference type="InterPro" id="IPR029510">
    <property type="entry name" value="Ald_DH_CS_GLU"/>
</dbReference>
<dbReference type="InterPro" id="IPR016163">
    <property type="entry name" value="Ald_DH_C"/>
</dbReference>
<dbReference type="PIRSF" id="PIRSF036492">
    <property type="entry name" value="ALDH"/>
    <property type="match status" value="1"/>
</dbReference>
<dbReference type="CDD" id="cd07136">
    <property type="entry name" value="ALDH_YwdH-P39616"/>
    <property type="match status" value="1"/>
</dbReference>
<dbReference type="GO" id="GO:0004029">
    <property type="term" value="F:aldehyde dehydrogenase (NAD+) activity"/>
    <property type="evidence" value="ECO:0007669"/>
    <property type="project" value="TreeGrafter"/>
</dbReference>
<dbReference type="EMBL" id="RHLQ01000055">
    <property type="protein sequence ID" value="RNC97281.1"/>
    <property type="molecule type" value="Genomic_DNA"/>
</dbReference>